<evidence type="ECO:0000313" key="2">
    <source>
        <dbReference type="Proteomes" id="UP000836841"/>
    </source>
</evidence>
<dbReference type="GO" id="GO:0050660">
    <property type="term" value="F:flavin adenine dinucleotide binding"/>
    <property type="evidence" value="ECO:0007669"/>
    <property type="project" value="InterPro"/>
</dbReference>
<accession>A0AAU9RGQ4</accession>
<dbReference type="Gene3D" id="3.30.465.10">
    <property type="match status" value="1"/>
</dbReference>
<comment type="caution">
    <text evidence="1">The sequence shown here is derived from an EMBL/GenBank/DDBJ whole genome shotgun (WGS) entry which is preliminary data.</text>
</comment>
<dbReference type="EMBL" id="CAJVSB020000066">
    <property type="protein sequence ID" value="CAH2041043.1"/>
    <property type="molecule type" value="Genomic_DNA"/>
</dbReference>
<gene>
    <name evidence="1" type="ORF">TAV2_LOCUS4346</name>
</gene>
<proteinExistence type="predicted"/>
<name>A0AAU9RGQ4_THLAR</name>
<protein>
    <submittedName>
        <fullName evidence="1">Uncharacterized protein</fullName>
    </submittedName>
</protein>
<sequence>MNHCPEEPNPRIPGRFVPSVGIGGHFSGGGFGTMLRKHGLAADNIIDAYLIDFYGRTLDREAMGEDLFWAIRGGGGASFGVIVSWKIKLVRVPPIVTVFNIDKKLEEGATKLVHRWQYVLDKFPEDLFVRIIIQNEAGDNQDKC</sequence>
<dbReference type="AlphaFoldDB" id="A0AAU9RGQ4"/>
<dbReference type="SUPFAM" id="SSF56176">
    <property type="entry name" value="FAD-binding/transporter-associated domain-like"/>
    <property type="match status" value="1"/>
</dbReference>
<dbReference type="Proteomes" id="UP000836841">
    <property type="component" value="Unassembled WGS sequence"/>
</dbReference>
<dbReference type="PANTHER" id="PTHR32448">
    <property type="entry name" value="OS08G0158400 PROTEIN"/>
    <property type="match status" value="1"/>
</dbReference>
<dbReference type="InterPro" id="IPR016169">
    <property type="entry name" value="FAD-bd_PCMH_sub2"/>
</dbReference>
<keyword evidence="2" id="KW-1185">Reference proteome</keyword>
<dbReference type="InterPro" id="IPR036318">
    <property type="entry name" value="FAD-bd_PCMH-like_sf"/>
</dbReference>
<dbReference type="Gene3D" id="3.40.462.20">
    <property type="match status" value="1"/>
</dbReference>
<organism evidence="1 2">
    <name type="scientific">Thlaspi arvense</name>
    <name type="common">Field penny-cress</name>
    <dbReference type="NCBI Taxonomy" id="13288"/>
    <lineage>
        <taxon>Eukaryota</taxon>
        <taxon>Viridiplantae</taxon>
        <taxon>Streptophyta</taxon>
        <taxon>Embryophyta</taxon>
        <taxon>Tracheophyta</taxon>
        <taxon>Spermatophyta</taxon>
        <taxon>Magnoliopsida</taxon>
        <taxon>eudicotyledons</taxon>
        <taxon>Gunneridae</taxon>
        <taxon>Pentapetalae</taxon>
        <taxon>rosids</taxon>
        <taxon>malvids</taxon>
        <taxon>Brassicales</taxon>
        <taxon>Brassicaceae</taxon>
        <taxon>Thlaspideae</taxon>
        <taxon>Thlaspi</taxon>
    </lineage>
</organism>
<reference evidence="1 2" key="1">
    <citation type="submission" date="2022-03" db="EMBL/GenBank/DDBJ databases">
        <authorList>
            <person name="Nunn A."/>
            <person name="Chopra R."/>
            <person name="Nunn A."/>
            <person name="Contreras Garrido A."/>
        </authorList>
    </citation>
    <scope>NUCLEOTIDE SEQUENCE [LARGE SCALE GENOMIC DNA]</scope>
</reference>
<evidence type="ECO:0000313" key="1">
    <source>
        <dbReference type="EMBL" id="CAH2041043.1"/>
    </source>
</evidence>